<proteinExistence type="predicted"/>
<dbReference type="EMBL" id="RWJF01000001">
    <property type="protein sequence ID" value="RST31295.1"/>
    <property type="molecule type" value="Genomic_DNA"/>
</dbReference>
<organism evidence="1 2">
    <name type="scientific">Sphingomonas ginkgonis</name>
    <dbReference type="NCBI Taxonomy" id="2315330"/>
    <lineage>
        <taxon>Bacteria</taxon>
        <taxon>Pseudomonadati</taxon>
        <taxon>Pseudomonadota</taxon>
        <taxon>Alphaproteobacteria</taxon>
        <taxon>Sphingomonadales</taxon>
        <taxon>Sphingomonadaceae</taxon>
        <taxon>Sphingomonas</taxon>
    </lineage>
</organism>
<evidence type="ECO:0000313" key="2">
    <source>
        <dbReference type="Proteomes" id="UP000274661"/>
    </source>
</evidence>
<dbReference type="RefSeq" id="WP_126719123.1">
    <property type="nucleotide sequence ID" value="NZ_RWJF01000001.1"/>
</dbReference>
<accession>A0A3S0EN16</accession>
<name>A0A3S0EN16_9SPHN</name>
<dbReference type="AlphaFoldDB" id="A0A3S0EN16"/>
<dbReference type="OrthoDB" id="7573097at2"/>
<protein>
    <submittedName>
        <fullName evidence="1">Uncharacterized protein</fullName>
    </submittedName>
</protein>
<comment type="caution">
    <text evidence="1">The sequence shown here is derived from an EMBL/GenBank/DDBJ whole genome shotgun (WGS) entry which is preliminary data.</text>
</comment>
<sequence length="97" mass="10050">MVDPILPEGIASRAPVLDPRLSPDPHGQAAMLLVESLIHGLIGQSVISVAQAIEIVEIAADVKEEIGADLGDTPDALQKSLNLLNAIRSSLAGGHVE</sequence>
<evidence type="ECO:0000313" key="1">
    <source>
        <dbReference type="EMBL" id="RST31295.1"/>
    </source>
</evidence>
<dbReference type="Proteomes" id="UP000274661">
    <property type="component" value="Unassembled WGS sequence"/>
</dbReference>
<reference evidence="1 2" key="1">
    <citation type="submission" date="2018-12" db="EMBL/GenBank/DDBJ databases">
        <title>Sphingomonas sp. HMF7854 Genome sequencing and assembly.</title>
        <authorList>
            <person name="Cha I."/>
            <person name="Kang H."/>
            <person name="Kim H."/>
            <person name="Kang J."/>
            <person name="Joh K."/>
        </authorList>
    </citation>
    <scope>NUCLEOTIDE SEQUENCE [LARGE SCALE GENOMIC DNA]</scope>
    <source>
        <strain evidence="1 2">HMF7854</strain>
    </source>
</reference>
<keyword evidence="2" id="KW-1185">Reference proteome</keyword>
<gene>
    <name evidence="1" type="ORF">HMF7854_10950</name>
</gene>